<proteinExistence type="predicted"/>
<evidence type="ECO:0000313" key="1">
    <source>
        <dbReference type="EMBL" id="GAA4855223.1"/>
    </source>
</evidence>
<comment type="caution">
    <text evidence="1">The sequence shown here is derived from an EMBL/GenBank/DDBJ whole genome shotgun (WGS) entry which is preliminary data.</text>
</comment>
<name>A0ABP9DQE5_9GAMM</name>
<keyword evidence="2" id="KW-1185">Reference proteome</keyword>
<reference evidence="2" key="1">
    <citation type="journal article" date="2019" name="Int. J. Syst. Evol. Microbiol.">
        <title>The Global Catalogue of Microorganisms (GCM) 10K type strain sequencing project: providing services to taxonomists for standard genome sequencing and annotation.</title>
        <authorList>
            <consortium name="The Broad Institute Genomics Platform"/>
            <consortium name="The Broad Institute Genome Sequencing Center for Infectious Disease"/>
            <person name="Wu L."/>
            <person name="Ma J."/>
        </authorList>
    </citation>
    <scope>NUCLEOTIDE SEQUENCE [LARGE SCALE GENOMIC DNA]</scope>
    <source>
        <strain evidence="2">JCM 18392</strain>
    </source>
</reference>
<sequence>MPDRRRGREQGAAGPLRRIHLAWGGVAASRRRRILLPARRLLFVAWWHDADAWVRRDGAIPSPMDKAPYA</sequence>
<dbReference type="Proteomes" id="UP001501323">
    <property type="component" value="Unassembled WGS sequence"/>
</dbReference>
<evidence type="ECO:0000313" key="2">
    <source>
        <dbReference type="Proteomes" id="UP001501323"/>
    </source>
</evidence>
<accession>A0ABP9DQE5</accession>
<gene>
    <name evidence="1" type="ORF">GCM10023332_03520</name>
</gene>
<dbReference type="EMBL" id="BAABJY010000001">
    <property type="protein sequence ID" value="GAA4855223.1"/>
    <property type="molecule type" value="Genomic_DNA"/>
</dbReference>
<protein>
    <submittedName>
        <fullName evidence="1">Uncharacterized protein</fullName>
    </submittedName>
</protein>
<organism evidence="1 2">
    <name type="scientific">Luteimonas vadosa</name>
    <dbReference type="NCBI Taxonomy" id="1165507"/>
    <lineage>
        <taxon>Bacteria</taxon>
        <taxon>Pseudomonadati</taxon>
        <taxon>Pseudomonadota</taxon>
        <taxon>Gammaproteobacteria</taxon>
        <taxon>Lysobacterales</taxon>
        <taxon>Lysobacteraceae</taxon>
        <taxon>Luteimonas</taxon>
    </lineage>
</organism>